<dbReference type="PANTHER" id="PTHR35601">
    <property type="entry name" value="TOXIN RELE"/>
    <property type="match status" value="1"/>
</dbReference>
<dbReference type="EMBL" id="CADCVG010000093">
    <property type="protein sequence ID" value="CAA9460151.1"/>
    <property type="molecule type" value="Genomic_DNA"/>
</dbReference>
<protein>
    <recommendedName>
        <fullName evidence="4">mRNA interferase RelE</fullName>
    </recommendedName>
</protein>
<reference evidence="3" key="1">
    <citation type="submission" date="2020-02" db="EMBL/GenBank/DDBJ databases">
        <authorList>
            <person name="Meier V. D."/>
        </authorList>
    </citation>
    <scope>NUCLEOTIDE SEQUENCE</scope>
    <source>
        <strain evidence="3">AVDCRST_MAG14</strain>
    </source>
</reference>
<accession>A0A6J4R606</accession>
<dbReference type="Gene3D" id="3.30.2310.20">
    <property type="entry name" value="RelE-like"/>
    <property type="match status" value="1"/>
</dbReference>
<dbReference type="SUPFAM" id="SSF143011">
    <property type="entry name" value="RelE-like"/>
    <property type="match status" value="1"/>
</dbReference>
<sequence length="40" mass="5053">MTNRDEWRMRVGNYRIVYDVDDEQRLVTILKIGHRRDIYR</sequence>
<gene>
    <name evidence="3" type="ORF">AVDCRST_MAG14-2292</name>
</gene>
<dbReference type="PANTHER" id="PTHR35601:SF1">
    <property type="entry name" value="TOXIN RELE"/>
    <property type="match status" value="1"/>
</dbReference>
<evidence type="ECO:0000313" key="3">
    <source>
        <dbReference type="EMBL" id="CAA9460151.1"/>
    </source>
</evidence>
<dbReference type="AlphaFoldDB" id="A0A6J4R606"/>
<evidence type="ECO:0008006" key="4">
    <source>
        <dbReference type="Google" id="ProtNLM"/>
    </source>
</evidence>
<evidence type="ECO:0000256" key="2">
    <source>
        <dbReference type="ARBA" id="ARBA00022649"/>
    </source>
</evidence>
<dbReference type="Pfam" id="PF05016">
    <property type="entry name" value="ParE_toxin"/>
    <property type="match status" value="1"/>
</dbReference>
<dbReference type="InterPro" id="IPR035093">
    <property type="entry name" value="RelE/ParE_toxin_dom_sf"/>
</dbReference>
<dbReference type="InterPro" id="IPR007712">
    <property type="entry name" value="RelE/ParE_toxin"/>
</dbReference>
<organism evidence="3">
    <name type="scientific">uncultured Rubrobacteraceae bacterium</name>
    <dbReference type="NCBI Taxonomy" id="349277"/>
    <lineage>
        <taxon>Bacteria</taxon>
        <taxon>Bacillati</taxon>
        <taxon>Actinomycetota</taxon>
        <taxon>Rubrobacteria</taxon>
        <taxon>Rubrobacterales</taxon>
        <taxon>Rubrobacteraceae</taxon>
        <taxon>environmental samples</taxon>
    </lineage>
</organism>
<comment type="similarity">
    <text evidence="1">Belongs to the RelE toxin family.</text>
</comment>
<proteinExistence type="inferred from homology"/>
<keyword evidence="2" id="KW-1277">Toxin-antitoxin system</keyword>
<evidence type="ECO:0000256" key="1">
    <source>
        <dbReference type="ARBA" id="ARBA00006226"/>
    </source>
</evidence>
<name>A0A6J4R606_9ACTN</name>